<dbReference type="AlphaFoldDB" id="A0A368HDX3"/>
<gene>
    <name evidence="1" type="ORF">C4900_07280</name>
</gene>
<evidence type="ECO:0000313" key="2">
    <source>
        <dbReference type="Proteomes" id="UP000253250"/>
    </source>
</evidence>
<dbReference type="Proteomes" id="UP000253250">
    <property type="component" value="Unassembled WGS sequence"/>
</dbReference>
<dbReference type="EMBL" id="PSYR01000002">
    <property type="protein sequence ID" value="RCN55720.1"/>
    <property type="molecule type" value="Genomic_DNA"/>
</dbReference>
<comment type="caution">
    <text evidence="1">The sequence shown here is derived from an EMBL/GenBank/DDBJ whole genome shotgun (WGS) entry which is preliminary data.</text>
</comment>
<name>A0A368HDX3_9GAMM</name>
<keyword evidence="2" id="KW-1185">Reference proteome</keyword>
<accession>A0A368HDX3</accession>
<sequence>MDRAIHLAEGLSDPQVAVVRRGAGPGCDHHMHAWQGNQIVLGNGGVGQCHQPFLGPEVITQGAAMGNDCAGAQDGQDQNEVLPDLPRRIRLEVG</sequence>
<organism evidence="1 2">
    <name type="scientific">Acidiferrobacter thiooxydans</name>
    <dbReference type="NCBI Taxonomy" id="163359"/>
    <lineage>
        <taxon>Bacteria</taxon>
        <taxon>Pseudomonadati</taxon>
        <taxon>Pseudomonadota</taxon>
        <taxon>Gammaproteobacteria</taxon>
        <taxon>Acidiferrobacterales</taxon>
        <taxon>Acidiferrobacteraceae</taxon>
        <taxon>Acidiferrobacter</taxon>
    </lineage>
</organism>
<proteinExistence type="predicted"/>
<reference evidence="1 2" key="1">
    <citation type="submission" date="2018-02" db="EMBL/GenBank/DDBJ databases">
        <title>Insights into the biology of acidophilic members of the Acidiferrobacteraceae family derived from comparative genomic analyses.</title>
        <authorList>
            <person name="Issotta F."/>
            <person name="Thyssen C."/>
            <person name="Mena C."/>
            <person name="Moya A."/>
            <person name="Bellenberg S."/>
            <person name="Sproer C."/>
            <person name="Covarrubias P.C."/>
            <person name="Sand W."/>
            <person name="Quatrini R."/>
            <person name="Vera M."/>
        </authorList>
    </citation>
    <scope>NUCLEOTIDE SEQUENCE [LARGE SCALE GENOMIC DNA]</scope>
    <source>
        <strain evidence="2">m-1</strain>
    </source>
</reference>
<protein>
    <submittedName>
        <fullName evidence="1">Uncharacterized protein</fullName>
    </submittedName>
</protein>
<evidence type="ECO:0000313" key="1">
    <source>
        <dbReference type="EMBL" id="RCN55720.1"/>
    </source>
</evidence>